<sequence>MDIGSALESDYPRRLAKKRSHTRRGAQDCLINMAEAIREIAHGLHLHRSSSSSSCVSKRDPTNLLECLVSVRLMFQGLDLRRDEMGREGKEKKRHARQRRN</sequence>
<dbReference type="AlphaFoldDB" id="A0AAV1RTB1"/>
<gene>
    <name evidence="2" type="ORF">DCAF_LOCUS15012</name>
</gene>
<evidence type="ECO:0000313" key="3">
    <source>
        <dbReference type="Proteomes" id="UP001314170"/>
    </source>
</evidence>
<reference evidence="2 3" key="1">
    <citation type="submission" date="2024-01" db="EMBL/GenBank/DDBJ databases">
        <authorList>
            <person name="Waweru B."/>
        </authorList>
    </citation>
    <scope>NUCLEOTIDE SEQUENCE [LARGE SCALE GENOMIC DNA]</scope>
</reference>
<feature type="compositionally biased region" description="Basic and acidic residues" evidence="1">
    <location>
        <begin position="82"/>
        <end position="91"/>
    </location>
</feature>
<dbReference type="Proteomes" id="UP001314170">
    <property type="component" value="Unassembled WGS sequence"/>
</dbReference>
<evidence type="ECO:0000256" key="1">
    <source>
        <dbReference type="SAM" id="MobiDB-lite"/>
    </source>
</evidence>
<feature type="region of interest" description="Disordered" evidence="1">
    <location>
        <begin position="1"/>
        <end position="24"/>
    </location>
</feature>
<evidence type="ECO:0000313" key="2">
    <source>
        <dbReference type="EMBL" id="CAK7339934.1"/>
    </source>
</evidence>
<dbReference type="PANTHER" id="PTHR37256:SF3">
    <property type="entry name" value="FORMIN-F-LIKE"/>
    <property type="match status" value="1"/>
</dbReference>
<proteinExistence type="predicted"/>
<accession>A0AAV1RTB1</accession>
<feature type="compositionally biased region" description="Basic residues" evidence="1">
    <location>
        <begin position="14"/>
        <end position="24"/>
    </location>
</feature>
<feature type="region of interest" description="Disordered" evidence="1">
    <location>
        <begin position="82"/>
        <end position="101"/>
    </location>
</feature>
<dbReference type="EMBL" id="CAWUPB010001159">
    <property type="protein sequence ID" value="CAK7339934.1"/>
    <property type="molecule type" value="Genomic_DNA"/>
</dbReference>
<dbReference type="PANTHER" id="PTHR37256">
    <property type="entry name" value="E1A-BINDING PROTEIN P400-LIKE"/>
    <property type="match status" value="1"/>
</dbReference>
<feature type="compositionally biased region" description="Basic residues" evidence="1">
    <location>
        <begin position="92"/>
        <end position="101"/>
    </location>
</feature>
<comment type="caution">
    <text evidence="2">The sequence shown here is derived from an EMBL/GenBank/DDBJ whole genome shotgun (WGS) entry which is preliminary data.</text>
</comment>
<keyword evidence="3" id="KW-1185">Reference proteome</keyword>
<name>A0AAV1RTB1_9ROSI</name>
<organism evidence="2 3">
    <name type="scientific">Dovyalis caffra</name>
    <dbReference type="NCBI Taxonomy" id="77055"/>
    <lineage>
        <taxon>Eukaryota</taxon>
        <taxon>Viridiplantae</taxon>
        <taxon>Streptophyta</taxon>
        <taxon>Embryophyta</taxon>
        <taxon>Tracheophyta</taxon>
        <taxon>Spermatophyta</taxon>
        <taxon>Magnoliopsida</taxon>
        <taxon>eudicotyledons</taxon>
        <taxon>Gunneridae</taxon>
        <taxon>Pentapetalae</taxon>
        <taxon>rosids</taxon>
        <taxon>fabids</taxon>
        <taxon>Malpighiales</taxon>
        <taxon>Salicaceae</taxon>
        <taxon>Flacourtieae</taxon>
        <taxon>Dovyalis</taxon>
    </lineage>
</organism>
<protein>
    <submittedName>
        <fullName evidence="2">Uncharacterized protein</fullName>
    </submittedName>
</protein>